<dbReference type="InterPro" id="IPR036390">
    <property type="entry name" value="WH_DNA-bd_sf"/>
</dbReference>
<dbReference type="Pfam" id="PF21205">
    <property type="entry name" value="Rep3_C"/>
    <property type="match status" value="1"/>
</dbReference>
<proteinExistence type="predicted"/>
<dbReference type="InterPro" id="IPR036388">
    <property type="entry name" value="WH-like_DNA-bd_sf"/>
</dbReference>
<feature type="domain" description="Initiator Rep protein WH1" evidence="1">
    <location>
        <begin position="14"/>
        <end position="157"/>
    </location>
</feature>
<dbReference type="GO" id="GO:0003887">
    <property type="term" value="F:DNA-directed DNA polymerase activity"/>
    <property type="evidence" value="ECO:0007669"/>
    <property type="project" value="InterPro"/>
</dbReference>
<name>A0A0H5PY08_9ZZZZ</name>
<dbReference type="EMBL" id="LN852825">
    <property type="protein sequence ID" value="CRY94039.1"/>
    <property type="molecule type" value="Genomic_DNA"/>
</dbReference>
<sequence>MDTHQHTVFQYDVVKKSNAIVRARWEPESIWEPRIVALVASKVRADDEDFQTYRIPVIELTGLSDENLRGNQYQDISRSIEHLGKATIRIEGNKPRNFRQYNIFSMCGYEDGYLIARFDPDLKPHFLNLREQFTEYSLTQFLMLPSTYSQRIFEFLKSWSSIPDLIVSVAELHELLNTPQSLRKDFRNFRIRVLEKAHKDITDHTSLSFEWEPVKVGRSVEKIRFIFNGGKKALSQKEQSKAKEEKRRRLANQRFLRALDCAKAKGGNCQEMDNKPIICKVCKEKQLCDHV</sequence>
<dbReference type="Pfam" id="PF01051">
    <property type="entry name" value="Rep3_N"/>
    <property type="match status" value="1"/>
</dbReference>
<protein>
    <recommendedName>
        <fullName evidence="1">Initiator Rep protein WH1 domain-containing protein</fullName>
    </recommendedName>
</protein>
<reference evidence="2" key="1">
    <citation type="submission" date="2015-06" db="EMBL/GenBank/DDBJ databases">
        <authorList>
            <person name="Joergensen T."/>
        </authorList>
    </citation>
    <scope>NUCLEOTIDE SEQUENCE</scope>
    <source>
        <plasmid evidence="2">pRGRH0135</plasmid>
    </source>
</reference>
<reference evidence="2" key="2">
    <citation type="submission" date="2015-07" db="EMBL/GenBank/DDBJ databases">
        <title>Plasmids, circular viruses and viroids from rat gut.</title>
        <authorList>
            <person name="Jorgensen T.J."/>
            <person name="Hansen M.A."/>
            <person name="Xu Z."/>
            <person name="Tabak M.A."/>
            <person name="Sorensen S.J."/>
            <person name="Hansen L.H."/>
        </authorList>
    </citation>
    <scope>NUCLEOTIDE SEQUENCE</scope>
    <source>
        <plasmid evidence="2">pRGRH0135</plasmid>
    </source>
</reference>
<dbReference type="AlphaFoldDB" id="A0A0H5PY08"/>
<geneLocation type="plasmid" evidence="2">
    <name>pRGRH0135</name>
</geneLocation>
<evidence type="ECO:0000259" key="1">
    <source>
        <dbReference type="Pfam" id="PF01051"/>
    </source>
</evidence>
<evidence type="ECO:0000313" key="2">
    <source>
        <dbReference type="EMBL" id="CRY94039.1"/>
    </source>
</evidence>
<accession>A0A0H5PY08</accession>
<dbReference type="SUPFAM" id="SSF46785">
    <property type="entry name" value="Winged helix' DNA-binding domain"/>
    <property type="match status" value="2"/>
</dbReference>
<dbReference type="GO" id="GO:0006270">
    <property type="term" value="P:DNA replication initiation"/>
    <property type="evidence" value="ECO:0007669"/>
    <property type="project" value="InterPro"/>
</dbReference>
<dbReference type="Gene3D" id="1.10.10.10">
    <property type="entry name" value="Winged helix-like DNA-binding domain superfamily/Winged helix DNA-binding domain"/>
    <property type="match status" value="2"/>
</dbReference>
<keyword evidence="2" id="KW-0614">Plasmid</keyword>
<dbReference type="InterPro" id="IPR000525">
    <property type="entry name" value="Initiator_Rep_WH1"/>
</dbReference>
<organism evidence="2">
    <name type="scientific">uncultured prokaryote</name>
    <dbReference type="NCBI Taxonomy" id="198431"/>
    <lineage>
        <taxon>unclassified sequences</taxon>
        <taxon>environmental samples</taxon>
    </lineage>
</organism>